<comment type="similarity">
    <text evidence="3">Belongs to the FKBP-type PPIase family.</text>
</comment>
<comment type="catalytic activity">
    <reaction evidence="1">
        <text>[protein]-peptidylproline (omega=180) = [protein]-peptidylproline (omega=0)</text>
        <dbReference type="Rhea" id="RHEA:16237"/>
        <dbReference type="Rhea" id="RHEA-COMP:10747"/>
        <dbReference type="Rhea" id="RHEA-COMP:10748"/>
        <dbReference type="ChEBI" id="CHEBI:83833"/>
        <dbReference type="ChEBI" id="CHEBI:83834"/>
        <dbReference type="EC" id="5.2.1.8"/>
    </reaction>
</comment>
<dbReference type="PANTHER" id="PTHR47861">
    <property type="entry name" value="FKBP-TYPE PEPTIDYL-PROLYL CIS-TRANS ISOMERASE SLYD"/>
    <property type="match status" value="1"/>
</dbReference>
<sequence length="141" mass="15343">MQKATTGSIVKVHYTGKLSDGTVFDSSENREPLEFRVGDGHIIKGFENAIEGMSVGEKKTINISADEAYGPHRNDLIVRIERSQIPLDITPAIGMNLQIKQPNGVINVVIADMDESSITLDANHPLAGKDLTFDIELVEVA</sequence>
<protein>
    <recommendedName>
        <fullName evidence="4">peptidylprolyl isomerase</fullName>
        <ecNumber evidence="4">5.2.1.8</ecNumber>
    </recommendedName>
</protein>
<name>A0A5J4L4K2_9ZZZZ</name>
<accession>A0A5J4L4K2</accession>
<dbReference type="EC" id="5.2.1.8" evidence="4"/>
<evidence type="ECO:0000256" key="7">
    <source>
        <dbReference type="ARBA" id="ARBA00023186"/>
    </source>
</evidence>
<dbReference type="InterPro" id="IPR046357">
    <property type="entry name" value="PPIase_dom_sf"/>
</dbReference>
<comment type="caution">
    <text evidence="10">The sequence shown here is derived from an EMBL/GenBank/DDBJ whole genome shotgun (WGS) entry which is preliminary data.</text>
</comment>
<dbReference type="AlphaFoldDB" id="A0A5J4L4K2"/>
<comment type="subcellular location">
    <subcellularLocation>
        <location evidence="2">Cytoplasm</location>
    </subcellularLocation>
</comment>
<gene>
    <name evidence="10" type="ORF">A45J_0882</name>
</gene>
<evidence type="ECO:0000256" key="1">
    <source>
        <dbReference type="ARBA" id="ARBA00000971"/>
    </source>
</evidence>
<evidence type="ECO:0000256" key="3">
    <source>
        <dbReference type="ARBA" id="ARBA00006577"/>
    </source>
</evidence>
<keyword evidence="5" id="KW-0963">Cytoplasm</keyword>
<evidence type="ECO:0000256" key="6">
    <source>
        <dbReference type="ARBA" id="ARBA00023110"/>
    </source>
</evidence>
<keyword evidence="7" id="KW-0143">Chaperone</keyword>
<feature type="domain" description="PPIase FKBP-type" evidence="9">
    <location>
        <begin position="7"/>
        <end position="101"/>
    </location>
</feature>
<evidence type="ECO:0000256" key="2">
    <source>
        <dbReference type="ARBA" id="ARBA00004496"/>
    </source>
</evidence>
<dbReference type="GO" id="GO:0003755">
    <property type="term" value="F:peptidyl-prolyl cis-trans isomerase activity"/>
    <property type="evidence" value="ECO:0007669"/>
    <property type="project" value="UniProtKB-KW"/>
</dbReference>
<keyword evidence="8 10" id="KW-0413">Isomerase</keyword>
<evidence type="ECO:0000313" key="10">
    <source>
        <dbReference type="EMBL" id="GER93149.1"/>
    </source>
</evidence>
<evidence type="ECO:0000259" key="9">
    <source>
        <dbReference type="PROSITE" id="PS50059"/>
    </source>
</evidence>
<dbReference type="GO" id="GO:0005737">
    <property type="term" value="C:cytoplasm"/>
    <property type="evidence" value="ECO:0007669"/>
    <property type="project" value="UniProtKB-SubCell"/>
</dbReference>
<dbReference type="SUPFAM" id="SSF54534">
    <property type="entry name" value="FKBP-like"/>
    <property type="match status" value="1"/>
</dbReference>
<organism evidence="10">
    <name type="scientific">hot springs metagenome</name>
    <dbReference type="NCBI Taxonomy" id="433727"/>
    <lineage>
        <taxon>unclassified sequences</taxon>
        <taxon>metagenomes</taxon>
        <taxon>ecological metagenomes</taxon>
    </lineage>
</organism>
<evidence type="ECO:0000256" key="8">
    <source>
        <dbReference type="ARBA" id="ARBA00023235"/>
    </source>
</evidence>
<proteinExistence type="inferred from homology"/>
<reference evidence="10" key="1">
    <citation type="submission" date="2019-10" db="EMBL/GenBank/DDBJ databases">
        <title>Metagenomic sequencing of thiosulfate-disproportionating enrichment culture.</title>
        <authorList>
            <person name="Umezawa K."/>
            <person name="Kojima H."/>
            <person name="Fukui M."/>
        </authorList>
    </citation>
    <scope>NUCLEOTIDE SEQUENCE</scope>
    <source>
        <strain evidence="10">45J</strain>
    </source>
</reference>
<dbReference type="GO" id="GO:0042026">
    <property type="term" value="P:protein refolding"/>
    <property type="evidence" value="ECO:0007669"/>
    <property type="project" value="UniProtKB-ARBA"/>
</dbReference>
<dbReference type="PANTHER" id="PTHR47861:SF3">
    <property type="entry name" value="FKBP-TYPE PEPTIDYL-PROLYL CIS-TRANS ISOMERASE SLYD"/>
    <property type="match status" value="1"/>
</dbReference>
<keyword evidence="6" id="KW-0697">Rotamase</keyword>
<dbReference type="PROSITE" id="PS50059">
    <property type="entry name" value="FKBP_PPIASE"/>
    <property type="match status" value="1"/>
</dbReference>
<dbReference type="InterPro" id="IPR001179">
    <property type="entry name" value="PPIase_FKBP_dom"/>
</dbReference>
<dbReference type="Gene3D" id="3.10.50.40">
    <property type="match status" value="1"/>
</dbReference>
<evidence type="ECO:0000256" key="4">
    <source>
        <dbReference type="ARBA" id="ARBA00013194"/>
    </source>
</evidence>
<dbReference type="EMBL" id="BLAB01000001">
    <property type="protein sequence ID" value="GER93149.1"/>
    <property type="molecule type" value="Genomic_DNA"/>
</dbReference>
<evidence type="ECO:0000256" key="5">
    <source>
        <dbReference type="ARBA" id="ARBA00022490"/>
    </source>
</evidence>
<dbReference type="Pfam" id="PF00254">
    <property type="entry name" value="FKBP_C"/>
    <property type="match status" value="1"/>
</dbReference>